<reference evidence="2 3" key="1">
    <citation type="journal article" date="2016" name="Nat. Commun.">
        <title>Thousands of microbial genomes shed light on interconnected biogeochemical processes in an aquifer system.</title>
        <authorList>
            <person name="Anantharaman K."/>
            <person name="Brown C.T."/>
            <person name="Hug L.A."/>
            <person name="Sharon I."/>
            <person name="Castelle C.J."/>
            <person name="Probst A.J."/>
            <person name="Thomas B.C."/>
            <person name="Singh A."/>
            <person name="Wilkins M.J."/>
            <person name="Karaoz U."/>
            <person name="Brodie E.L."/>
            <person name="Williams K.H."/>
            <person name="Hubbard S.S."/>
            <person name="Banfield J.F."/>
        </authorList>
    </citation>
    <scope>NUCLEOTIDE SEQUENCE [LARGE SCALE GENOMIC DNA]</scope>
</reference>
<name>A0A1F8BLH0_9BACT</name>
<dbReference type="PANTHER" id="PTHR43179:SF7">
    <property type="entry name" value="RHAMNOSYLTRANSFERASE WBBL"/>
    <property type="match status" value="1"/>
</dbReference>
<dbReference type="EMBL" id="MGHH01000007">
    <property type="protein sequence ID" value="OGM64931.1"/>
    <property type="molecule type" value="Genomic_DNA"/>
</dbReference>
<comment type="caution">
    <text evidence="2">The sequence shown here is derived from an EMBL/GenBank/DDBJ whole genome shotgun (WGS) entry which is preliminary data.</text>
</comment>
<evidence type="ECO:0000313" key="3">
    <source>
        <dbReference type="Proteomes" id="UP000176725"/>
    </source>
</evidence>
<dbReference type="InterPro" id="IPR001173">
    <property type="entry name" value="Glyco_trans_2-like"/>
</dbReference>
<proteinExistence type="predicted"/>
<dbReference type="Gene3D" id="3.90.550.10">
    <property type="entry name" value="Spore Coat Polysaccharide Biosynthesis Protein SpsA, Chain A"/>
    <property type="match status" value="1"/>
</dbReference>
<dbReference type="STRING" id="1802521.A2893_04735"/>
<accession>A0A1F8BLH0</accession>
<protein>
    <recommendedName>
        <fullName evidence="1">Glycosyltransferase 2-like domain-containing protein</fullName>
    </recommendedName>
</protein>
<feature type="domain" description="Glycosyltransferase 2-like" evidence="1">
    <location>
        <begin position="4"/>
        <end position="194"/>
    </location>
</feature>
<evidence type="ECO:0000259" key="1">
    <source>
        <dbReference type="Pfam" id="PF00535"/>
    </source>
</evidence>
<dbReference type="InterPro" id="IPR029044">
    <property type="entry name" value="Nucleotide-diphossugar_trans"/>
</dbReference>
<gene>
    <name evidence="2" type="ORF">A2893_04735</name>
</gene>
<dbReference type="AlphaFoldDB" id="A0A1F8BLH0"/>
<dbReference type="CDD" id="cd04186">
    <property type="entry name" value="GT_2_like_c"/>
    <property type="match status" value="1"/>
</dbReference>
<dbReference type="Pfam" id="PF00535">
    <property type="entry name" value="Glycos_transf_2"/>
    <property type="match status" value="1"/>
</dbReference>
<sequence>MELSVVVVSFNTKKLLKNCLESVLKETKGLNYEIIILDNASTDDSVEEIKKLRIKFKNIKLILNKENLGFAKANNLGIKSAKGKFILLLNPDTLIHDNLLFEMIRWMKRHPKAGIISCSLKNPDNSVQGTGGYFPTLIRVLSWMTIQDLPFIDKLITPFHPLKALSYHTGEDFYRFEKELDWVTGAFFLIRKKVIDDIGYFDEDYFMYTEEVDFCFRAKQSGWKVYYLPKWFITHIGGASGKAWSYVIAEFEGVKLFYKKHYPAWQYPILRLFLKIGALGRIIVFGVLKGKEAALSYAKAFMVA</sequence>
<dbReference type="Proteomes" id="UP000176725">
    <property type="component" value="Unassembled WGS sequence"/>
</dbReference>
<evidence type="ECO:0000313" key="2">
    <source>
        <dbReference type="EMBL" id="OGM64931.1"/>
    </source>
</evidence>
<dbReference type="SUPFAM" id="SSF53448">
    <property type="entry name" value="Nucleotide-diphospho-sugar transferases"/>
    <property type="match status" value="1"/>
</dbReference>
<organism evidence="2 3">
    <name type="scientific">Candidatus Woesebacteria bacterium RIFCSPLOWO2_01_FULL_39_25</name>
    <dbReference type="NCBI Taxonomy" id="1802521"/>
    <lineage>
        <taxon>Bacteria</taxon>
        <taxon>Candidatus Woeseibacteriota</taxon>
    </lineage>
</organism>
<dbReference type="PANTHER" id="PTHR43179">
    <property type="entry name" value="RHAMNOSYLTRANSFERASE WBBL"/>
    <property type="match status" value="1"/>
</dbReference>